<keyword evidence="3" id="KW-0337">GPI-anchor biosynthesis</keyword>
<name>A0ABR4HNM0_9EURO</name>
<gene>
    <name evidence="10" type="ORF">BJX63DRAFT_116440</name>
</gene>
<feature type="transmembrane region" description="Helical" evidence="9">
    <location>
        <begin position="208"/>
        <end position="229"/>
    </location>
</feature>
<evidence type="ECO:0000256" key="8">
    <source>
        <dbReference type="SAM" id="MobiDB-lite"/>
    </source>
</evidence>
<feature type="transmembrane region" description="Helical" evidence="9">
    <location>
        <begin position="235"/>
        <end position="256"/>
    </location>
</feature>
<evidence type="ECO:0000256" key="9">
    <source>
        <dbReference type="SAM" id="Phobius"/>
    </source>
</evidence>
<dbReference type="InterPro" id="IPR009580">
    <property type="entry name" value="GPI_biosynthesis_protein_Pig-F"/>
</dbReference>
<keyword evidence="4 9" id="KW-0812">Transmembrane</keyword>
<feature type="compositionally biased region" description="Low complexity" evidence="8">
    <location>
        <begin position="1"/>
        <end position="21"/>
    </location>
</feature>
<feature type="region of interest" description="Disordered" evidence="8">
    <location>
        <begin position="1"/>
        <end position="31"/>
    </location>
</feature>
<protein>
    <submittedName>
        <fullName evidence="10">GPI biosynthesis protein family Pig-F-domain-containing protein</fullName>
    </submittedName>
</protein>
<comment type="pathway">
    <text evidence="2">Glycolipid biosynthesis; glycosylphosphatidylinositol-anchor biosynthesis.</text>
</comment>
<evidence type="ECO:0000313" key="11">
    <source>
        <dbReference type="Proteomes" id="UP001610334"/>
    </source>
</evidence>
<evidence type="ECO:0000256" key="5">
    <source>
        <dbReference type="ARBA" id="ARBA00022824"/>
    </source>
</evidence>
<keyword evidence="7 9" id="KW-0472">Membrane</keyword>
<keyword evidence="11" id="KW-1185">Reference proteome</keyword>
<evidence type="ECO:0000256" key="3">
    <source>
        <dbReference type="ARBA" id="ARBA00022502"/>
    </source>
</evidence>
<evidence type="ECO:0000256" key="4">
    <source>
        <dbReference type="ARBA" id="ARBA00022692"/>
    </source>
</evidence>
<dbReference type="Pfam" id="PF06699">
    <property type="entry name" value="PIG-F"/>
    <property type="match status" value="1"/>
</dbReference>
<comment type="caution">
    <text evidence="10">The sequence shown here is derived from an EMBL/GenBank/DDBJ whole genome shotgun (WGS) entry which is preliminary data.</text>
</comment>
<keyword evidence="6 9" id="KW-1133">Transmembrane helix</keyword>
<comment type="subcellular location">
    <subcellularLocation>
        <location evidence="1">Endoplasmic reticulum membrane</location>
        <topology evidence="1">Multi-pass membrane protein</topology>
    </subcellularLocation>
</comment>
<dbReference type="Proteomes" id="UP001610334">
    <property type="component" value="Unassembled WGS sequence"/>
</dbReference>
<evidence type="ECO:0000256" key="6">
    <source>
        <dbReference type="ARBA" id="ARBA00022989"/>
    </source>
</evidence>
<evidence type="ECO:0000256" key="7">
    <source>
        <dbReference type="ARBA" id="ARBA00023136"/>
    </source>
</evidence>
<organism evidence="10 11">
    <name type="scientific">Aspergillus granulosus</name>
    <dbReference type="NCBI Taxonomy" id="176169"/>
    <lineage>
        <taxon>Eukaryota</taxon>
        <taxon>Fungi</taxon>
        <taxon>Dikarya</taxon>
        <taxon>Ascomycota</taxon>
        <taxon>Pezizomycotina</taxon>
        <taxon>Eurotiomycetes</taxon>
        <taxon>Eurotiomycetidae</taxon>
        <taxon>Eurotiales</taxon>
        <taxon>Aspergillaceae</taxon>
        <taxon>Aspergillus</taxon>
        <taxon>Aspergillus subgen. Nidulantes</taxon>
    </lineage>
</organism>
<proteinExistence type="predicted"/>
<keyword evidence="5" id="KW-0256">Endoplasmic reticulum</keyword>
<feature type="transmembrane region" description="Helical" evidence="9">
    <location>
        <begin position="137"/>
        <end position="161"/>
    </location>
</feature>
<accession>A0ABR4HNM0</accession>
<feature type="region of interest" description="Disordered" evidence="8">
    <location>
        <begin position="92"/>
        <end position="121"/>
    </location>
</feature>
<reference evidence="10 11" key="1">
    <citation type="submission" date="2024-07" db="EMBL/GenBank/DDBJ databases">
        <title>Section-level genome sequencing and comparative genomics of Aspergillus sections Usti and Cavernicolus.</title>
        <authorList>
            <consortium name="Lawrence Berkeley National Laboratory"/>
            <person name="Nybo J.L."/>
            <person name="Vesth T.C."/>
            <person name="Theobald S."/>
            <person name="Frisvad J.C."/>
            <person name="Larsen T.O."/>
            <person name="Kjaerboelling I."/>
            <person name="Rothschild-Mancinelli K."/>
            <person name="Lyhne E.K."/>
            <person name="Kogle M.E."/>
            <person name="Barry K."/>
            <person name="Clum A."/>
            <person name="Na H."/>
            <person name="Ledsgaard L."/>
            <person name="Lin J."/>
            <person name="Lipzen A."/>
            <person name="Kuo A."/>
            <person name="Riley R."/>
            <person name="Mondo S."/>
            <person name="Labutti K."/>
            <person name="Haridas S."/>
            <person name="Pangalinan J."/>
            <person name="Salamov A.A."/>
            <person name="Simmons B.A."/>
            <person name="Magnuson J.K."/>
            <person name="Chen J."/>
            <person name="Drula E."/>
            <person name="Henrissat B."/>
            <person name="Wiebenga A."/>
            <person name="Lubbers R.J."/>
            <person name="Gomes A.C."/>
            <person name="Makela M.R."/>
            <person name="Stajich J."/>
            <person name="Grigoriev I.V."/>
            <person name="Mortensen U.H."/>
            <person name="De Vries R.P."/>
            <person name="Baker S.E."/>
            <person name="Andersen M.R."/>
        </authorList>
    </citation>
    <scope>NUCLEOTIDE SEQUENCE [LARGE SCALE GENOMIC DNA]</scope>
    <source>
        <strain evidence="10 11">CBS 588.65</strain>
    </source>
</reference>
<dbReference type="EMBL" id="JBFXLT010000019">
    <property type="protein sequence ID" value="KAL2817088.1"/>
    <property type="molecule type" value="Genomic_DNA"/>
</dbReference>
<evidence type="ECO:0000256" key="1">
    <source>
        <dbReference type="ARBA" id="ARBA00004477"/>
    </source>
</evidence>
<sequence length="280" mass="29554">MASQSLPPTQQSASSPASTPSKPNPSHPPVSILPTQFARSYALAHPALLLSLAAYRFSSVVNDPVAELLGDIPFLVGLQVVYVMGCLPPAGAEKDGSTTTDGTTKKSSGPKRRGHSTSKGSAWSTGLVTVVWKLTPALLSLTLTTLLATPTLALLLVLFGAPLTTHHVVTFLCAAHMALLSAFPLIYAHGVDGEIWHEIWGASRPADAVWGGALGTCLGAWLGAVPIPLDWDRPWQAYPITILTGAYIGHVLGMLLGRAKGVFGKRLEFVPQEARDIKVD</sequence>
<evidence type="ECO:0000313" key="10">
    <source>
        <dbReference type="EMBL" id="KAL2817088.1"/>
    </source>
</evidence>
<feature type="transmembrane region" description="Helical" evidence="9">
    <location>
        <begin position="167"/>
        <end position="187"/>
    </location>
</feature>
<evidence type="ECO:0000256" key="2">
    <source>
        <dbReference type="ARBA" id="ARBA00004687"/>
    </source>
</evidence>
<feature type="compositionally biased region" description="Low complexity" evidence="8">
    <location>
        <begin position="97"/>
        <end position="107"/>
    </location>
</feature>